<keyword evidence="2" id="KW-1185">Reference proteome</keyword>
<reference evidence="1 2" key="1">
    <citation type="submission" date="2018-06" db="EMBL/GenBank/DDBJ databases">
        <title>Complete genome sequencing of Azospirillum sp. M2T2B2.</title>
        <authorList>
            <person name="Heo J."/>
            <person name="Kim S.-J."/>
            <person name="Kwon S.-W."/>
            <person name="Anandham R."/>
        </authorList>
    </citation>
    <scope>NUCLEOTIDE SEQUENCE [LARGE SCALE GENOMIC DNA]</scope>
    <source>
        <strain evidence="1 2">M2T2B2</strain>
        <plasmid evidence="1 2">unnamed1</plasmid>
    </source>
</reference>
<dbReference type="SUPFAM" id="SSF52540">
    <property type="entry name" value="P-loop containing nucleoside triphosphate hydrolases"/>
    <property type="match status" value="1"/>
</dbReference>
<evidence type="ECO:0000313" key="2">
    <source>
        <dbReference type="Proteomes" id="UP000249605"/>
    </source>
</evidence>
<dbReference type="PIRSF" id="PIRSF034285">
    <property type="entry name" value="UCP034285"/>
    <property type="match status" value="1"/>
</dbReference>
<dbReference type="InterPro" id="IPR027417">
    <property type="entry name" value="P-loop_NTPase"/>
</dbReference>
<dbReference type="EMBL" id="CP029830">
    <property type="protein sequence ID" value="AWU95573.1"/>
    <property type="molecule type" value="Genomic_DNA"/>
</dbReference>
<dbReference type="Proteomes" id="UP000249605">
    <property type="component" value="Plasmid unnamed1"/>
</dbReference>
<gene>
    <name evidence="1" type="ORF">DM194_14810</name>
</gene>
<keyword evidence="1" id="KW-0614">Plasmid</keyword>
<sequence length="265" mass="28512">MYPDQSPRPALQDLRNRIRQLERGGQRVMRVLPFELGEIDDRLPSGGLALGAVHEVAEGGDLGVIHAAAATLFVAGILSRMTGPVLWCLRASDLFAPALSQVGLDPNRVIYAEAPDEKTLPLLVEEGLRHRGLAAVVGELAKLPMVASRRMQIAAEHSGVTAIILRRWRSPATAAAEVGQPTAAVTRWRISALPSSPLPAPGIGRRRWRVELVRCRGGGTGEWDMEGCDEEGRLGLLANLADGSASRQGTRVEEPLRRVGLRIGA</sequence>
<proteinExistence type="predicted"/>
<dbReference type="RefSeq" id="WP_111068336.1">
    <property type="nucleotide sequence ID" value="NZ_CP029830.1"/>
</dbReference>
<dbReference type="OrthoDB" id="7202530at2"/>
<accession>A0A2U9S9N0</accession>
<geneLocation type="plasmid" evidence="1 2">
    <name>unnamed1</name>
</geneLocation>
<evidence type="ECO:0000313" key="1">
    <source>
        <dbReference type="EMBL" id="AWU95573.1"/>
    </source>
</evidence>
<dbReference type="InterPro" id="IPR017026">
    <property type="entry name" value="ImuA"/>
</dbReference>
<name>A0A2U9S9N0_9PROT</name>
<organism evidence="1 2">
    <name type="scientific">Azospirillum ramasamyi</name>
    <dbReference type="NCBI Taxonomy" id="682998"/>
    <lineage>
        <taxon>Bacteria</taxon>
        <taxon>Pseudomonadati</taxon>
        <taxon>Pseudomonadota</taxon>
        <taxon>Alphaproteobacteria</taxon>
        <taxon>Rhodospirillales</taxon>
        <taxon>Azospirillaceae</taxon>
        <taxon>Azospirillum</taxon>
    </lineage>
</organism>
<dbReference type="Gene3D" id="3.40.50.300">
    <property type="entry name" value="P-loop containing nucleotide triphosphate hydrolases"/>
    <property type="match status" value="1"/>
</dbReference>
<dbReference type="KEGG" id="azm:DM194_14810"/>
<dbReference type="AlphaFoldDB" id="A0A2U9S9N0"/>
<protein>
    <submittedName>
        <fullName evidence="1">Damage-inducible protein</fullName>
    </submittedName>
</protein>